<reference evidence="1 2" key="1">
    <citation type="submission" date="2019-10" db="EMBL/GenBank/DDBJ databases">
        <authorList>
            <person name="Palmer J.M."/>
        </authorList>
    </citation>
    <scope>NUCLEOTIDE SEQUENCE [LARGE SCALE GENOMIC DNA]</scope>
    <source>
        <strain evidence="1 2">TWF718</strain>
    </source>
</reference>
<sequence>MADITQTPVQLSAAAGDEVTYLSAIENFYANEVTVVRLAPNTTIKGRLLNGHLYYPTHIQKTFEIIDDGLGTVRENVIAKNTWTDGVYTSKDLIIQWTEYLQDCLYNQALDLVGDRLGPSRATEIAARVSMRAQFSAFCMVFDITGFIGADEADSLRYDCGEIICLIAAFGGEANRERVQAGLKEALCVCIGETVFDAPRVDPGVDSIEPLFGQATVAEDRTVIDIPECIWNTSRKMAALLQTKGLVAEINYPRSNEDEEWEIRLKVVSAGFGVKLWEFVSLGARSNPSRALEIVLNRAFCIIFSDYTAAAML</sequence>
<name>A0AAN8R925_9PEZI</name>
<protein>
    <submittedName>
        <fullName evidence="1">Uncharacterized protein</fullName>
    </submittedName>
</protein>
<keyword evidence="2" id="KW-1185">Reference proteome</keyword>
<proteinExistence type="predicted"/>
<evidence type="ECO:0000313" key="1">
    <source>
        <dbReference type="EMBL" id="KAK6330044.1"/>
    </source>
</evidence>
<dbReference type="Proteomes" id="UP001313282">
    <property type="component" value="Unassembled WGS sequence"/>
</dbReference>
<gene>
    <name evidence="1" type="ORF">TWF718_003472</name>
</gene>
<comment type="caution">
    <text evidence="1">The sequence shown here is derived from an EMBL/GenBank/DDBJ whole genome shotgun (WGS) entry which is preliminary data.</text>
</comment>
<dbReference type="AlphaFoldDB" id="A0AAN8R925"/>
<organism evidence="1 2">
    <name type="scientific">Orbilia javanica</name>
    <dbReference type="NCBI Taxonomy" id="47235"/>
    <lineage>
        <taxon>Eukaryota</taxon>
        <taxon>Fungi</taxon>
        <taxon>Dikarya</taxon>
        <taxon>Ascomycota</taxon>
        <taxon>Pezizomycotina</taxon>
        <taxon>Orbiliomycetes</taxon>
        <taxon>Orbiliales</taxon>
        <taxon>Orbiliaceae</taxon>
        <taxon>Orbilia</taxon>
    </lineage>
</organism>
<dbReference type="EMBL" id="JAVHNR010000012">
    <property type="protein sequence ID" value="KAK6330044.1"/>
    <property type="molecule type" value="Genomic_DNA"/>
</dbReference>
<accession>A0AAN8R925</accession>
<evidence type="ECO:0000313" key="2">
    <source>
        <dbReference type="Proteomes" id="UP001313282"/>
    </source>
</evidence>